<evidence type="ECO:0000256" key="1">
    <source>
        <dbReference type="SAM" id="SignalP"/>
    </source>
</evidence>
<dbReference type="InterPro" id="IPR011990">
    <property type="entry name" value="TPR-like_helical_dom_sf"/>
</dbReference>
<keyword evidence="4" id="KW-1185">Reference proteome</keyword>
<dbReference type="Pfam" id="PF13424">
    <property type="entry name" value="TPR_12"/>
    <property type="match status" value="2"/>
</dbReference>
<dbReference type="Pfam" id="PF12770">
    <property type="entry name" value="CHAT"/>
    <property type="match status" value="1"/>
</dbReference>
<organism evidence="3 4">
    <name type="scientific">Psychroflexus torquis (strain ATCC 700755 / CIP 106069 / ACAM 623)</name>
    <dbReference type="NCBI Taxonomy" id="313595"/>
    <lineage>
        <taxon>Bacteria</taxon>
        <taxon>Pseudomonadati</taxon>
        <taxon>Bacteroidota</taxon>
        <taxon>Flavobacteriia</taxon>
        <taxon>Flavobacteriales</taxon>
        <taxon>Flavobacteriaceae</taxon>
        <taxon>Psychroflexus</taxon>
    </lineage>
</organism>
<dbReference type="OrthoDB" id="9771112at2"/>
<dbReference type="KEGG" id="ptq:P700755_001239"/>
<dbReference type="SUPFAM" id="SSF48452">
    <property type="entry name" value="TPR-like"/>
    <property type="match status" value="2"/>
</dbReference>
<dbReference type="Proteomes" id="UP000008514">
    <property type="component" value="Chromosome"/>
</dbReference>
<dbReference type="STRING" id="313595.P700755_001239"/>
<protein>
    <submittedName>
        <fullName evidence="3">TPR repeat and CHAT domain containing protein</fullName>
    </submittedName>
</protein>
<gene>
    <name evidence="3" type="ordered locus">P700755_001239</name>
</gene>
<dbReference type="AlphaFoldDB" id="K4IGI3"/>
<dbReference type="PANTHER" id="PTHR10098:SF108">
    <property type="entry name" value="TETRATRICOPEPTIDE REPEAT PROTEIN 28"/>
    <property type="match status" value="1"/>
</dbReference>
<dbReference type="eggNOG" id="COG0457">
    <property type="taxonomic scope" value="Bacteria"/>
</dbReference>
<dbReference type="Pfam" id="PF13374">
    <property type="entry name" value="TPR_10"/>
    <property type="match status" value="1"/>
</dbReference>
<reference evidence="3" key="2">
    <citation type="submission" date="2012-09" db="EMBL/GenBank/DDBJ databases">
        <title>The complete sequence of Psychroflexus torquis an extreme psychrophile from sea-ice that is stimulated by light.</title>
        <authorList>
            <person name="Feng S."/>
            <person name="Powell S.M."/>
            <person name="Bowman J.P."/>
        </authorList>
    </citation>
    <scope>NUCLEOTIDE SEQUENCE [LARGE SCALE GENOMIC DNA]</scope>
    <source>
        <strain evidence="3">ATCC 700755</strain>
    </source>
</reference>
<dbReference type="SMART" id="SM00028">
    <property type="entry name" value="TPR"/>
    <property type="match status" value="7"/>
</dbReference>
<evidence type="ECO:0000313" key="4">
    <source>
        <dbReference type="Proteomes" id="UP000008514"/>
    </source>
</evidence>
<feature type="domain" description="CHAT" evidence="2">
    <location>
        <begin position="745"/>
        <end position="1073"/>
    </location>
</feature>
<dbReference type="RefSeq" id="WP_015023782.1">
    <property type="nucleotide sequence ID" value="NC_018721.1"/>
</dbReference>
<dbReference type="HOGENOM" id="CLU_002404_1_0_10"/>
<keyword evidence="1" id="KW-0732">Signal</keyword>
<dbReference type="PANTHER" id="PTHR10098">
    <property type="entry name" value="RAPSYN-RELATED"/>
    <property type="match status" value="1"/>
</dbReference>
<dbReference type="SUPFAM" id="SSF81901">
    <property type="entry name" value="HCP-like"/>
    <property type="match status" value="1"/>
</dbReference>
<dbReference type="eggNOG" id="COG4995">
    <property type="taxonomic scope" value="Bacteria"/>
</dbReference>
<name>K4IGI3_PSYTT</name>
<accession>K4IGI3</accession>
<sequence>MKKKINLSFLIIFLFFQSNTFAQTDKGNNDWNESLNTGIQALNTKSFNSAESELKKAYRIAISVFDENSENLTTTAYYYAITLMQLDKNIEAQEPMEMALTGFKFLHGETSEQYATGLSILANIYLRNKVYKLAEEKYLESNEVLKNMYGENHYMYGIALTNFAAYYRKIENYKKALETLNEGFAILKDNPEFDQQYYNNLRYNNLSEIYQGLGKLEEALAIEEESLNYIKINYGKFTTNYANILTSIGGINIDLGYFNKAEKHLEEAAFIFEQLENLENEEALGNTYLFMVACYVETSDYKKALYYASEGIRLTKLESNTPPLNALNYYGILGRLSWELGDFTQTKEYFQKIIDGTIKSIGINAPQLPVLKSNLGMCYRELEETDKAIQLTQEAFNMAKEMEYSIKDKEYRTCLNNLSILLLDQKKYEEVIKNLKTILDEEDKSYPNYWLKAVDLAGVYMMNNQCNEALKLLEKAIGKVKQFYGKEDPNYIATLNSLIIAQRCEKKYQNLINNIEEANQLTKNQLLKRFSFSPENLQRFFLADLEYSFNLYETIGLDFKNDKLAIINLENQFLLKGLLLNQSKNITEKLADLNDEVINLQIDEYINNKQLLNRLEVEKNLNNEEVLNDLKAKISRSEVELVQLYNKKFKKTIDFNKSWKKVQKKLKDNEVAIEFSRFNNISYQSLDSTFYMAYIIKKGVDKPEVIKLFEEDQLLKIVTYAGGLNQLNLSRGSKASNVGDKIKTNSLYNLIWKPLEQYLTNIETVYYAPSGLLHNISFAALNTDNRFLINKYNLYQLSSTFELAQGFEQPTPDNILLIGGIEYDYLKKETQKKIVKNESKPLDLLAINSERGKGNKWSYLPGTLNEINNLKKLLIDKNKNSEILKGDAATESRFKSLSNNSPNIIHIATHGFFFENKSKSKDFLSFSDENRKFKANENPLKRTGLLLSGANYAWINGDNPFEIDNGVLTAEEISTLDLSNTKMVVLSACETGLGDIDASEGVYGLQRAFKMAGVDIIIMSLWEVPDEETAEFMNLFYSNWLGGIDVRIAFNQTQRSMSNKYKDHPEKWAAFVLFE</sequence>
<feature type="chain" id="PRO_5003879341" evidence="1">
    <location>
        <begin position="23"/>
        <end position="1075"/>
    </location>
</feature>
<dbReference type="InterPro" id="IPR019734">
    <property type="entry name" value="TPR_rpt"/>
</dbReference>
<reference evidence="3" key="1">
    <citation type="submission" date="2006-03" db="EMBL/GenBank/DDBJ databases">
        <authorList>
            <person name="Bowman J."/>
            <person name="Ferriera S."/>
            <person name="Johnson J."/>
            <person name="Kravitz S."/>
            <person name="Halpern A."/>
            <person name="Remington K."/>
            <person name="Beeson K."/>
            <person name="Tran B."/>
            <person name="Rogers Y.-H."/>
            <person name="Friedman R."/>
            <person name="Venter J.C."/>
        </authorList>
    </citation>
    <scope>NUCLEOTIDE SEQUENCE [LARGE SCALE GENOMIC DNA]</scope>
    <source>
        <strain evidence="3">ATCC 700755</strain>
    </source>
</reference>
<evidence type="ECO:0000313" key="3">
    <source>
        <dbReference type="EMBL" id="AFU68176.1"/>
    </source>
</evidence>
<dbReference type="InterPro" id="IPR024983">
    <property type="entry name" value="CHAT_dom"/>
</dbReference>
<proteinExistence type="predicted"/>
<evidence type="ECO:0000259" key="2">
    <source>
        <dbReference type="Pfam" id="PF12770"/>
    </source>
</evidence>
<dbReference type="EMBL" id="CP003879">
    <property type="protein sequence ID" value="AFU68176.1"/>
    <property type="molecule type" value="Genomic_DNA"/>
</dbReference>
<dbReference type="Gene3D" id="1.25.40.10">
    <property type="entry name" value="Tetratricopeptide repeat domain"/>
    <property type="match status" value="4"/>
</dbReference>
<feature type="signal peptide" evidence="1">
    <location>
        <begin position="1"/>
        <end position="22"/>
    </location>
</feature>